<dbReference type="GO" id="GO:0016491">
    <property type="term" value="F:oxidoreductase activity"/>
    <property type="evidence" value="ECO:0007669"/>
    <property type="project" value="UniProtKB-KW"/>
</dbReference>
<dbReference type="PANTHER" id="PTHR43673">
    <property type="entry name" value="NAD(P)H NITROREDUCTASE YDGI-RELATED"/>
    <property type="match status" value="1"/>
</dbReference>
<dbReference type="InterPro" id="IPR000415">
    <property type="entry name" value="Nitroreductase-like"/>
</dbReference>
<dbReference type="SUPFAM" id="SSF55469">
    <property type="entry name" value="FMN-dependent nitroreductase-like"/>
    <property type="match status" value="1"/>
</dbReference>
<evidence type="ECO:0000259" key="4">
    <source>
        <dbReference type="Pfam" id="PF14512"/>
    </source>
</evidence>
<sequence length="168" mass="18586">MDVMEAIKARRSIRKFSSRPIEEEKLSAVLEAARLAPSANNAQSWKFIVVRDKEKIKKLQAACGNQKQVGEAPVVIVVCATRHHNMTCGQPAETIDASIAMSFIMLEACEQGLGTCWLGFFYQDKVKEILDIPDDATVVAVTPLGYPDENPAMRPRKSAAEVISFDKF</sequence>
<dbReference type="HOGENOM" id="CLU_070764_7_1_9"/>
<protein>
    <submittedName>
        <fullName evidence="5">Nitroreductase</fullName>
    </submittedName>
</protein>
<dbReference type="InterPro" id="IPR029478">
    <property type="entry name" value="TM1586_NiRdase"/>
</dbReference>
<dbReference type="PATRIC" id="fig|29343.3.peg.1534"/>
<dbReference type="KEGG" id="ccel:CCDG5_1457"/>
<dbReference type="Gene3D" id="3.40.109.10">
    <property type="entry name" value="NADH Oxidase"/>
    <property type="match status" value="1"/>
</dbReference>
<evidence type="ECO:0000256" key="2">
    <source>
        <dbReference type="ARBA" id="ARBA00023002"/>
    </source>
</evidence>
<keyword evidence="6" id="KW-1185">Reference proteome</keyword>
<evidence type="ECO:0000313" key="6">
    <source>
        <dbReference type="Proteomes" id="UP000032431"/>
    </source>
</evidence>
<dbReference type="AlphaFoldDB" id="A0A078KPV9"/>
<feature type="domain" description="Nitroreductase" evidence="3">
    <location>
        <begin position="7"/>
        <end position="66"/>
    </location>
</feature>
<organism evidence="5 6">
    <name type="scientific">[Clostridium] cellulosi</name>
    <dbReference type="NCBI Taxonomy" id="29343"/>
    <lineage>
        <taxon>Bacteria</taxon>
        <taxon>Bacillati</taxon>
        <taxon>Bacillota</taxon>
        <taxon>Clostridia</taxon>
        <taxon>Eubacteriales</taxon>
        <taxon>Oscillospiraceae</taxon>
        <taxon>Oscillospiraceae incertae sedis</taxon>
    </lineage>
</organism>
<gene>
    <name evidence="5" type="ORF">CCDG5_1457</name>
</gene>
<evidence type="ECO:0000313" key="5">
    <source>
        <dbReference type="EMBL" id="CDZ24567.1"/>
    </source>
</evidence>
<dbReference type="STRING" id="29343.CCDG5_1457"/>
<dbReference type="Proteomes" id="UP000032431">
    <property type="component" value="Chromosome I"/>
</dbReference>
<dbReference type="EMBL" id="LM995447">
    <property type="protein sequence ID" value="CDZ24567.1"/>
    <property type="molecule type" value="Genomic_DNA"/>
</dbReference>
<dbReference type="InterPro" id="IPR029479">
    <property type="entry name" value="Nitroreductase"/>
</dbReference>
<reference evidence="6" key="1">
    <citation type="submission" date="2014-07" db="EMBL/GenBank/DDBJ databases">
        <authorList>
            <person name="Wibberg D."/>
        </authorList>
    </citation>
    <scope>NUCLEOTIDE SEQUENCE [LARGE SCALE GENOMIC DNA]</scope>
    <source>
        <strain evidence="6">DG5</strain>
    </source>
</reference>
<feature type="domain" description="Putative nitroreductase TM1586" evidence="4">
    <location>
        <begin position="102"/>
        <end position="165"/>
    </location>
</feature>
<dbReference type="CDD" id="cd02139">
    <property type="entry name" value="nitroreductase"/>
    <property type="match status" value="1"/>
</dbReference>
<evidence type="ECO:0000256" key="1">
    <source>
        <dbReference type="ARBA" id="ARBA00007118"/>
    </source>
</evidence>
<keyword evidence="2" id="KW-0560">Oxidoreductase</keyword>
<name>A0A078KPV9_9FIRM</name>
<proteinExistence type="inferred from homology"/>
<dbReference type="Pfam" id="PF00881">
    <property type="entry name" value="Nitroreductase"/>
    <property type="match status" value="1"/>
</dbReference>
<comment type="similarity">
    <text evidence="1">Belongs to the nitroreductase family.</text>
</comment>
<dbReference type="OrthoDB" id="9812105at2"/>
<accession>A0A078KPV9</accession>
<dbReference type="Pfam" id="PF14512">
    <property type="entry name" value="TM1586_NiRdase"/>
    <property type="match status" value="1"/>
</dbReference>
<evidence type="ECO:0000259" key="3">
    <source>
        <dbReference type="Pfam" id="PF00881"/>
    </source>
</evidence>
<dbReference type="PANTHER" id="PTHR43673:SF10">
    <property type="entry name" value="NADH DEHYDROGENASE_NAD(P)H NITROREDUCTASE XCC3605-RELATED"/>
    <property type="match status" value="1"/>
</dbReference>